<gene>
    <name evidence="2" type="ORF">PICMEDRAFT_74592</name>
</gene>
<sequence>MFFSEPATSLMDFPDNVVDQILGNLGARSLLSLKQTCRFLADACDRHLYRNVYFYDENRQMNALRSETQLPLKYTFIPVSRMGWFVSLMDRNARIPQTMASIVMHTSLNEQTKKLLALLFDSSGGRGGVREVLFKGHDVRFLSYLSDYSSNVTASVGSRLYENDEVYDRAALLDGASRPPTANTNMGAAEAATVGPQAEFVPSKKVELVSTQIHSPLDADRVLQLKLALSGVEIRFPNAYPESGLSRSLIRYWSSSLKSLTLANYASFLYFANGLASYSRSLDSYRGELFPNLETLSICFTDDISNNESMGTALQLLNLANVKNLEIKYKRSIFYDSTATNLELVQYLNRNISFSALKQFSLVNLNSNNMLANNIHEHEISENTNLCYAIMDHLDLFSTNTETLTFLNLCLNTFPVTPMVSRSPDTGDPKIFYANSEYIARKKELFEKIFLLRSLEILIIPDFLFNWWPFLEENQNMNFHQDKGSEPNMIPILYRRFYSFESGSALNIMDFPPNRYGSNFGRRLNSYLDEIVPSIAHFAQLLPRLAFLNLGGVLLEIHRDARGDVEKLSGVYDSWVFTDFPIGE</sequence>
<organism evidence="2 3">
    <name type="scientific">Pichia membranifaciens NRRL Y-2026</name>
    <dbReference type="NCBI Taxonomy" id="763406"/>
    <lineage>
        <taxon>Eukaryota</taxon>
        <taxon>Fungi</taxon>
        <taxon>Dikarya</taxon>
        <taxon>Ascomycota</taxon>
        <taxon>Saccharomycotina</taxon>
        <taxon>Pichiomycetes</taxon>
        <taxon>Pichiales</taxon>
        <taxon>Pichiaceae</taxon>
        <taxon>Pichia</taxon>
    </lineage>
</organism>
<protein>
    <recommendedName>
        <fullName evidence="1">F-box domain-containing protein</fullName>
    </recommendedName>
</protein>
<dbReference type="GeneID" id="30181498"/>
<feature type="domain" description="F-box" evidence="1">
    <location>
        <begin position="7"/>
        <end position="52"/>
    </location>
</feature>
<dbReference type="RefSeq" id="XP_019015454.1">
    <property type="nucleotide sequence ID" value="XM_019164811.1"/>
</dbReference>
<dbReference type="SUPFAM" id="SSF81383">
    <property type="entry name" value="F-box domain"/>
    <property type="match status" value="1"/>
</dbReference>
<dbReference type="Proteomes" id="UP000094455">
    <property type="component" value="Unassembled WGS sequence"/>
</dbReference>
<accession>A0A1E3NDY5</accession>
<dbReference type="InterPro" id="IPR001810">
    <property type="entry name" value="F-box_dom"/>
</dbReference>
<dbReference type="Pfam" id="PF12937">
    <property type="entry name" value="F-box-like"/>
    <property type="match status" value="1"/>
</dbReference>
<dbReference type="PROSITE" id="PS50181">
    <property type="entry name" value="FBOX"/>
    <property type="match status" value="1"/>
</dbReference>
<proteinExistence type="predicted"/>
<dbReference type="AlphaFoldDB" id="A0A1E3NDY5"/>
<dbReference type="SMART" id="SM00256">
    <property type="entry name" value="FBOX"/>
    <property type="match status" value="1"/>
</dbReference>
<evidence type="ECO:0000313" key="3">
    <source>
        <dbReference type="Proteomes" id="UP000094455"/>
    </source>
</evidence>
<evidence type="ECO:0000313" key="2">
    <source>
        <dbReference type="EMBL" id="ODQ44341.1"/>
    </source>
</evidence>
<evidence type="ECO:0000259" key="1">
    <source>
        <dbReference type="PROSITE" id="PS50181"/>
    </source>
</evidence>
<dbReference type="OrthoDB" id="2564148at2759"/>
<dbReference type="InterPro" id="IPR036047">
    <property type="entry name" value="F-box-like_dom_sf"/>
</dbReference>
<dbReference type="EMBL" id="KV454007">
    <property type="protein sequence ID" value="ODQ44341.1"/>
    <property type="molecule type" value="Genomic_DNA"/>
</dbReference>
<keyword evidence="3" id="KW-1185">Reference proteome</keyword>
<reference evidence="2 3" key="1">
    <citation type="journal article" date="2016" name="Proc. Natl. Acad. Sci. U.S.A.">
        <title>Comparative genomics of biotechnologically important yeasts.</title>
        <authorList>
            <person name="Riley R."/>
            <person name="Haridas S."/>
            <person name="Wolfe K.H."/>
            <person name="Lopes M.R."/>
            <person name="Hittinger C.T."/>
            <person name="Goeker M."/>
            <person name="Salamov A.A."/>
            <person name="Wisecaver J.H."/>
            <person name="Long T.M."/>
            <person name="Calvey C.H."/>
            <person name="Aerts A.L."/>
            <person name="Barry K.W."/>
            <person name="Choi C."/>
            <person name="Clum A."/>
            <person name="Coughlan A.Y."/>
            <person name="Deshpande S."/>
            <person name="Douglass A.P."/>
            <person name="Hanson S.J."/>
            <person name="Klenk H.-P."/>
            <person name="LaButti K.M."/>
            <person name="Lapidus A."/>
            <person name="Lindquist E.A."/>
            <person name="Lipzen A.M."/>
            <person name="Meier-Kolthoff J.P."/>
            <person name="Ohm R.A."/>
            <person name="Otillar R.P."/>
            <person name="Pangilinan J.L."/>
            <person name="Peng Y."/>
            <person name="Rokas A."/>
            <person name="Rosa C.A."/>
            <person name="Scheuner C."/>
            <person name="Sibirny A.A."/>
            <person name="Slot J.C."/>
            <person name="Stielow J.B."/>
            <person name="Sun H."/>
            <person name="Kurtzman C.P."/>
            <person name="Blackwell M."/>
            <person name="Grigoriev I.V."/>
            <person name="Jeffries T.W."/>
        </authorList>
    </citation>
    <scope>NUCLEOTIDE SEQUENCE [LARGE SCALE GENOMIC DNA]</scope>
    <source>
        <strain evidence="2 3">NRRL Y-2026</strain>
    </source>
</reference>
<name>A0A1E3NDY5_9ASCO</name>